<evidence type="ECO:0000256" key="16">
    <source>
        <dbReference type="ARBA" id="ARBA00042156"/>
    </source>
</evidence>
<keyword evidence="13" id="KW-0234">DNA repair</keyword>
<protein>
    <recommendedName>
        <fullName evidence="15">UvrABC system protein A</fullName>
    </recommendedName>
    <alternativeName>
        <fullName evidence="16">Excinuclease ABC subunit A</fullName>
    </alternativeName>
</protein>
<dbReference type="PANTHER" id="PTHR43152:SF1">
    <property type="entry name" value="UVRA PROTEIN"/>
    <property type="match status" value="1"/>
</dbReference>
<evidence type="ECO:0000256" key="7">
    <source>
        <dbReference type="ARBA" id="ARBA00022769"/>
    </source>
</evidence>
<feature type="domain" description="ABC transporter" evidence="18">
    <location>
        <begin position="31"/>
        <end position="508"/>
    </location>
</feature>
<keyword evidence="8" id="KW-0863">Zinc-finger</keyword>
<evidence type="ECO:0000256" key="8">
    <source>
        <dbReference type="ARBA" id="ARBA00022771"/>
    </source>
</evidence>
<organism evidence="19 20">
    <name type="scientific">Brevibacterium daeguense</name>
    <dbReference type="NCBI Taxonomy" id="909936"/>
    <lineage>
        <taxon>Bacteria</taxon>
        <taxon>Bacillati</taxon>
        <taxon>Actinomycetota</taxon>
        <taxon>Actinomycetes</taxon>
        <taxon>Micrococcales</taxon>
        <taxon>Brevibacteriaceae</taxon>
        <taxon>Brevibacterium</taxon>
    </lineage>
</organism>
<gene>
    <name evidence="19" type="ORF">GCM10022261_00070</name>
</gene>
<dbReference type="PANTHER" id="PTHR43152">
    <property type="entry name" value="UVRABC SYSTEM PROTEIN A"/>
    <property type="match status" value="1"/>
</dbReference>
<reference evidence="20" key="1">
    <citation type="journal article" date="2019" name="Int. J. Syst. Evol. Microbiol.">
        <title>The Global Catalogue of Microorganisms (GCM) 10K type strain sequencing project: providing services to taxonomists for standard genome sequencing and annotation.</title>
        <authorList>
            <consortium name="The Broad Institute Genomics Platform"/>
            <consortium name="The Broad Institute Genome Sequencing Center for Infectious Disease"/>
            <person name="Wu L."/>
            <person name="Ma J."/>
        </authorList>
    </citation>
    <scope>NUCLEOTIDE SEQUENCE [LARGE SCALE GENOMIC DNA]</scope>
    <source>
        <strain evidence="20">JCM 17458</strain>
    </source>
</reference>
<evidence type="ECO:0000256" key="17">
    <source>
        <dbReference type="SAM" id="MobiDB-lite"/>
    </source>
</evidence>
<dbReference type="InterPro" id="IPR003593">
    <property type="entry name" value="AAA+_ATPase"/>
</dbReference>
<evidence type="ECO:0000256" key="5">
    <source>
        <dbReference type="ARBA" id="ARBA00022741"/>
    </source>
</evidence>
<dbReference type="SMART" id="SM00382">
    <property type="entry name" value="AAA"/>
    <property type="match status" value="2"/>
</dbReference>
<comment type="subcellular location">
    <subcellularLocation>
        <location evidence="1">Cytoplasm</location>
    </subcellularLocation>
</comment>
<evidence type="ECO:0000259" key="18">
    <source>
        <dbReference type="PROSITE" id="PS50893"/>
    </source>
</evidence>
<sequence length="857" mass="91615">MTTEQSTPRRRTREQAPDRNQPRTGDARSPAQPAAIQVRGARVHNLKDIDVDIPLNQLVAIAGVSGSGKSSLAMGVLYAEGSRRYIEALSTYTRRRMGQAARADVDRVTHVPAALALRQRPGVPGVRSTFGTSTELLNVIRLIFSRLASHVCPNGHRNPPSFAVAAEEPLVCEVCGVEFEALGAEALAFNSAGACPTCEGTGSVREVDDDSLIRDPDMTIDDGAVIPWQMFGFNVQPQIAREFGVRTDVPWRELTDRERDIVLDGPEEKKHITVTTTKGIHDLDFTFRNARLTVTKELERATEGKRLARVSRFLDIRPCPDCGGTRLSPAARAPRIGEQNLADITALPLEDVVDWARTLPGAVPGPMRSMADSLTDALLGMGRRLLELGLGYLALDRAGSTLSTGERQRVQLARAVRNETTGVLYVLDEPSIGLHPSNLRGLTGVIDDLLAEGNSVVIVDHDVQVLRAADHLIEIGPASGRQGGEVVAQGTVAQVEGDPASRIGGFLAGREEVVVRDRAGASATFEHGRIRLRTRPVHTVHALDVEIPRGRITAITGVSGSGKTTLVLESLVPALAAEAGDRLPAHVAEVDRAGVERVNVVDATPIGINVRSTVATYSGVLDDLRREFARLDSARAAGLTAGDFSYNTGSLKCPRCEGTGEISLDIQFLPDVDIVCPVCEGGRYGPEAAAHRRPSATGEGELSLPELLALTVAEAIEHVGDVARVRTRMQRLINVGLGYLTLGEATPALSGGEAQRLKLVSELDRKQNRTLFVFDEPTVGLHPLDVRVLIGVLQRLVDQGGTVVVIEHDLDMIANADHIIDMGPGGGEDGGRIIATGTPEAVAGDPSSVTGKFLRTG</sequence>
<dbReference type="InterPro" id="IPR017871">
    <property type="entry name" value="ABC_transporter-like_CS"/>
</dbReference>
<feature type="domain" description="ABC transporter" evidence="18">
    <location>
        <begin position="525"/>
        <end position="849"/>
    </location>
</feature>
<keyword evidence="7" id="KW-0228">DNA excision</keyword>
<comment type="caution">
    <text evidence="19">The sequence shown here is derived from an EMBL/GenBank/DDBJ whole genome shotgun (WGS) entry which is preliminary data.</text>
</comment>
<dbReference type="PROSITE" id="PS00211">
    <property type="entry name" value="ABC_TRANSPORTER_1"/>
    <property type="match status" value="1"/>
</dbReference>
<dbReference type="InterPro" id="IPR003439">
    <property type="entry name" value="ABC_transporter-like_ATP-bd"/>
</dbReference>
<dbReference type="Pfam" id="PF17755">
    <property type="entry name" value="UvrA_DNA-bind"/>
    <property type="match status" value="1"/>
</dbReference>
<keyword evidence="11" id="KW-0267">Excision nuclease</keyword>
<feature type="region of interest" description="Disordered" evidence="17">
    <location>
        <begin position="1"/>
        <end position="33"/>
    </location>
</feature>
<proteinExistence type="inferred from homology"/>
<keyword evidence="20" id="KW-1185">Reference proteome</keyword>
<dbReference type="Proteomes" id="UP001501586">
    <property type="component" value="Unassembled WGS sequence"/>
</dbReference>
<dbReference type="RefSeq" id="WP_236866687.1">
    <property type="nucleotide sequence ID" value="NZ_BAABAZ010000001.1"/>
</dbReference>
<dbReference type="EMBL" id="BAABAZ010000001">
    <property type="protein sequence ID" value="GAA4282476.1"/>
    <property type="molecule type" value="Genomic_DNA"/>
</dbReference>
<keyword evidence="2" id="KW-0963">Cytoplasm</keyword>
<keyword evidence="10" id="KW-0067">ATP-binding</keyword>
<keyword evidence="3" id="KW-0479">Metal-binding</keyword>
<keyword evidence="9" id="KW-0862">Zinc</keyword>
<evidence type="ECO:0000256" key="6">
    <source>
        <dbReference type="ARBA" id="ARBA00022763"/>
    </source>
</evidence>
<name>A0ABP8EET8_9MICO</name>
<dbReference type="Gene3D" id="1.20.1580.10">
    <property type="entry name" value="ABC transporter ATPase like domain"/>
    <property type="match status" value="2"/>
</dbReference>
<evidence type="ECO:0000256" key="9">
    <source>
        <dbReference type="ARBA" id="ARBA00022833"/>
    </source>
</evidence>
<evidence type="ECO:0000256" key="15">
    <source>
        <dbReference type="ARBA" id="ARBA00039316"/>
    </source>
</evidence>
<dbReference type="InterPro" id="IPR041552">
    <property type="entry name" value="UvrA_DNA-bd"/>
</dbReference>
<evidence type="ECO:0000256" key="11">
    <source>
        <dbReference type="ARBA" id="ARBA00022881"/>
    </source>
</evidence>
<dbReference type="Gene3D" id="3.40.50.300">
    <property type="entry name" value="P-loop containing nucleotide triphosphate hydrolases"/>
    <property type="match status" value="2"/>
</dbReference>
<evidence type="ECO:0000256" key="4">
    <source>
        <dbReference type="ARBA" id="ARBA00022737"/>
    </source>
</evidence>
<comment type="similarity">
    <text evidence="14">Belongs to the ABC transporter superfamily. UvrA family.</text>
</comment>
<evidence type="ECO:0000313" key="20">
    <source>
        <dbReference type="Proteomes" id="UP001501586"/>
    </source>
</evidence>
<evidence type="ECO:0000256" key="10">
    <source>
        <dbReference type="ARBA" id="ARBA00022840"/>
    </source>
</evidence>
<evidence type="ECO:0000256" key="13">
    <source>
        <dbReference type="ARBA" id="ARBA00023204"/>
    </source>
</evidence>
<accession>A0ABP8EET8</accession>
<evidence type="ECO:0000256" key="12">
    <source>
        <dbReference type="ARBA" id="ARBA00023125"/>
    </source>
</evidence>
<keyword evidence="4" id="KW-0677">Repeat</keyword>
<dbReference type="Gene3D" id="1.10.8.280">
    <property type="entry name" value="ABC transporter ATPase domain-like"/>
    <property type="match status" value="1"/>
</dbReference>
<dbReference type="SUPFAM" id="SSF52540">
    <property type="entry name" value="P-loop containing nucleoside triphosphate hydrolases"/>
    <property type="match status" value="2"/>
</dbReference>
<evidence type="ECO:0000256" key="14">
    <source>
        <dbReference type="ARBA" id="ARBA00038000"/>
    </source>
</evidence>
<dbReference type="InterPro" id="IPR027417">
    <property type="entry name" value="P-loop_NTPase"/>
</dbReference>
<evidence type="ECO:0000256" key="3">
    <source>
        <dbReference type="ARBA" id="ARBA00022723"/>
    </source>
</evidence>
<keyword evidence="12" id="KW-0238">DNA-binding</keyword>
<evidence type="ECO:0000256" key="2">
    <source>
        <dbReference type="ARBA" id="ARBA00022490"/>
    </source>
</evidence>
<evidence type="ECO:0000313" key="19">
    <source>
        <dbReference type="EMBL" id="GAA4282476.1"/>
    </source>
</evidence>
<dbReference type="PROSITE" id="PS50893">
    <property type="entry name" value="ABC_TRANSPORTER_2"/>
    <property type="match status" value="2"/>
</dbReference>
<keyword evidence="5" id="KW-0547">Nucleotide-binding</keyword>
<evidence type="ECO:0000256" key="1">
    <source>
        <dbReference type="ARBA" id="ARBA00004496"/>
    </source>
</evidence>
<keyword evidence="6" id="KW-0227">DNA damage</keyword>